<dbReference type="GO" id="GO:0030435">
    <property type="term" value="P:sporulation resulting in formation of a cellular spore"/>
    <property type="evidence" value="ECO:0007669"/>
    <property type="project" value="InterPro"/>
</dbReference>
<name>A0A1M5U7P3_9FIRM</name>
<feature type="region of interest" description="Disordered" evidence="1">
    <location>
        <begin position="32"/>
        <end position="53"/>
    </location>
</feature>
<dbReference type="GO" id="GO:0030288">
    <property type="term" value="C:outer membrane-bounded periplasmic space"/>
    <property type="evidence" value="ECO:0007669"/>
    <property type="project" value="TreeGrafter"/>
</dbReference>
<dbReference type="NCBIfam" id="TIGR02870">
    <property type="entry name" value="spore_II_D"/>
    <property type="match status" value="1"/>
</dbReference>
<feature type="chain" id="PRO_5013110362" evidence="2">
    <location>
        <begin position="24"/>
        <end position="346"/>
    </location>
</feature>
<organism evidence="4 5">
    <name type="scientific">Sporobacter termitidis DSM 10068</name>
    <dbReference type="NCBI Taxonomy" id="1123282"/>
    <lineage>
        <taxon>Bacteria</taxon>
        <taxon>Bacillati</taxon>
        <taxon>Bacillota</taxon>
        <taxon>Clostridia</taxon>
        <taxon>Eubacteriales</taxon>
        <taxon>Oscillospiraceae</taxon>
        <taxon>Sporobacter</taxon>
    </lineage>
</organism>
<evidence type="ECO:0000313" key="4">
    <source>
        <dbReference type="EMBL" id="SHH58921.1"/>
    </source>
</evidence>
<dbReference type="InterPro" id="IPR013486">
    <property type="entry name" value="SpoIID/LytB"/>
</dbReference>
<accession>A0A1M5U7P3</accession>
<dbReference type="AlphaFoldDB" id="A0A1M5U7P3"/>
<dbReference type="PANTHER" id="PTHR30032">
    <property type="entry name" value="N-ACETYLMURAMOYL-L-ALANINE AMIDASE-RELATED"/>
    <property type="match status" value="1"/>
</dbReference>
<dbReference type="Proteomes" id="UP000183995">
    <property type="component" value="Unassembled WGS sequence"/>
</dbReference>
<dbReference type="PANTHER" id="PTHR30032:SF4">
    <property type="entry name" value="AMIDASE ENHANCER"/>
    <property type="match status" value="1"/>
</dbReference>
<proteinExistence type="predicted"/>
<protein>
    <submittedName>
        <fullName evidence="4">Stage II sporulation protein D</fullName>
    </submittedName>
</protein>
<keyword evidence="2" id="KW-0732">Signal</keyword>
<dbReference type="InterPro" id="IPR013693">
    <property type="entry name" value="SpoIID/LytB_N"/>
</dbReference>
<reference evidence="4 5" key="1">
    <citation type="submission" date="2016-11" db="EMBL/GenBank/DDBJ databases">
        <authorList>
            <person name="Jaros S."/>
            <person name="Januszkiewicz K."/>
            <person name="Wedrychowicz H."/>
        </authorList>
    </citation>
    <scope>NUCLEOTIDE SEQUENCE [LARGE SCALE GENOMIC DNA]</scope>
    <source>
        <strain evidence="4 5">DSM 10068</strain>
    </source>
</reference>
<dbReference type="InterPro" id="IPR051922">
    <property type="entry name" value="Bact_Sporulation_Assoc"/>
</dbReference>
<dbReference type="NCBIfam" id="TIGR02669">
    <property type="entry name" value="SpoIID_LytB"/>
    <property type="match status" value="1"/>
</dbReference>
<feature type="signal peptide" evidence="2">
    <location>
        <begin position="1"/>
        <end position="23"/>
    </location>
</feature>
<dbReference type="EMBL" id="FQXV01000001">
    <property type="protein sequence ID" value="SHH58921.1"/>
    <property type="molecule type" value="Genomic_DNA"/>
</dbReference>
<feature type="domain" description="Sporulation stage II protein D amidase enhancer LytB N-terminal" evidence="3">
    <location>
        <begin position="71"/>
        <end position="172"/>
    </location>
</feature>
<evidence type="ECO:0000259" key="3">
    <source>
        <dbReference type="Pfam" id="PF08486"/>
    </source>
</evidence>
<keyword evidence="5" id="KW-1185">Reference proteome</keyword>
<sequence length="346" mass="36665">MKKVILVALVLSVFALAFSVIVAAGNPIGEAPSPGATSAPSPSAGPPDGASPDAEYVYQDDDVPVRLLNAGTVTTLPMSQYLVGVVAAEMPATFGDEALKAQAVAARTETLYHILEYKSPTHPDADVCSDPADCQAYKTDDELRAKWGADYDAYIKKIAAAVQATDGECLVYAGEPIQAVFHSSSAGQTANSGEVWQSSLPYLTSVKSPESSSNVPNYVSTVVVSLSDFKSTVLNYYPKAVFPKDESQWVTDITQSPSGRLSTLKLGGVTVSGTSLRAMFGLRSTAASISVDDQNVTFTTTGYGHGVGMSQYGANTFAAEGKSYRDILTWYYTGVQFAEEKTFFSK</sequence>
<evidence type="ECO:0000256" key="1">
    <source>
        <dbReference type="SAM" id="MobiDB-lite"/>
    </source>
</evidence>
<dbReference type="InterPro" id="IPR014225">
    <property type="entry name" value="Spore_II_D_firmicutes"/>
</dbReference>
<gene>
    <name evidence="4" type="ORF">SAMN02745823_00390</name>
</gene>
<dbReference type="RefSeq" id="WP_073075945.1">
    <property type="nucleotide sequence ID" value="NZ_FQXV01000001.1"/>
</dbReference>
<dbReference type="Pfam" id="PF08486">
    <property type="entry name" value="SpoIID"/>
    <property type="match status" value="1"/>
</dbReference>
<evidence type="ECO:0000313" key="5">
    <source>
        <dbReference type="Proteomes" id="UP000183995"/>
    </source>
</evidence>
<dbReference type="OrthoDB" id="9794671at2"/>
<dbReference type="STRING" id="1123282.SAMN02745823_00390"/>
<evidence type="ECO:0000256" key="2">
    <source>
        <dbReference type="SAM" id="SignalP"/>
    </source>
</evidence>